<organism evidence="17 18">
    <name type="scientific">Polyrhizophydium stewartii</name>
    <dbReference type="NCBI Taxonomy" id="2732419"/>
    <lineage>
        <taxon>Eukaryota</taxon>
        <taxon>Fungi</taxon>
        <taxon>Fungi incertae sedis</taxon>
        <taxon>Chytridiomycota</taxon>
        <taxon>Chytridiomycota incertae sedis</taxon>
        <taxon>Chytridiomycetes</taxon>
        <taxon>Rhizophydiales</taxon>
        <taxon>Rhizophydiales incertae sedis</taxon>
        <taxon>Polyrhizophydium</taxon>
    </lineage>
</organism>
<dbReference type="InterPro" id="IPR057495">
    <property type="entry name" value="AAA_lid_BCS1"/>
</dbReference>
<dbReference type="InterPro" id="IPR003959">
    <property type="entry name" value="ATPase_AAA_core"/>
</dbReference>
<sequence length="494" mass="53844">MEALLAANPYFSAGFGLIGVTAGLALLRKGVQHGITFAERRLLVSLEIPNRDHSYHWFLQWMGEYNARQAAGIAAAASTAAAAAAGGQSAAGAAAGSAPSAKARRGFGASLLRRLVLPKPHQLSVETSFVRHENGSSSTHFSLVPGTGRHYFEYNGAWFKVDRNRDRGMLDVKSGMPWETVTITTLSRDRAILEQILEEARQTALARDVGKMVIYTSYGHEWRQFGAPRRRRPFNSVVLDQNIAEIILHDVREFLSGGKWYHDRGVPYRRGYLLYGPPGSGKTSFIQALAGELEYNICILNLSERGLTDDRLAHLLNNVPMRSIILLEDIDAAFPSRTPKEEQDARTADKQRGYSSTLTFSGLLNALDGVAASEERIIFMTTNHLERLDSALVRPGRVDVRAYIGNATAEQARAMFLRFYDGQEQLADEFVAKLAAADALGRVSPAQLQGHFVVHRRNAARAVERAGVLIGPAVAGAGPGPDAGPDAPKARASE</sequence>
<dbReference type="SUPFAM" id="SSF52540">
    <property type="entry name" value="P-loop containing nucleoside triphosphate hydrolases"/>
    <property type="match status" value="1"/>
</dbReference>
<evidence type="ECO:0000256" key="5">
    <source>
        <dbReference type="ARBA" id="ARBA00022792"/>
    </source>
</evidence>
<dbReference type="Gene3D" id="3.40.50.300">
    <property type="entry name" value="P-loop containing nucleotide triphosphate hydrolases"/>
    <property type="match status" value="1"/>
</dbReference>
<keyword evidence="6" id="KW-0378">Hydrolase</keyword>
<evidence type="ECO:0000256" key="3">
    <source>
        <dbReference type="ARBA" id="ARBA00022692"/>
    </source>
</evidence>
<evidence type="ECO:0000313" key="17">
    <source>
        <dbReference type="EMBL" id="KAL2915733.1"/>
    </source>
</evidence>
<evidence type="ECO:0000256" key="11">
    <source>
        <dbReference type="ARBA" id="ARBA00048778"/>
    </source>
</evidence>
<dbReference type="SMART" id="SM00382">
    <property type="entry name" value="AAA"/>
    <property type="match status" value="1"/>
</dbReference>
<evidence type="ECO:0000256" key="14">
    <source>
        <dbReference type="SAM" id="Phobius"/>
    </source>
</evidence>
<keyword evidence="9" id="KW-0496">Mitochondrion</keyword>
<evidence type="ECO:0000256" key="4">
    <source>
        <dbReference type="ARBA" id="ARBA00022741"/>
    </source>
</evidence>
<keyword evidence="18" id="KW-1185">Reference proteome</keyword>
<evidence type="ECO:0000256" key="2">
    <source>
        <dbReference type="ARBA" id="ARBA00007448"/>
    </source>
</evidence>
<feature type="transmembrane region" description="Helical" evidence="14">
    <location>
        <begin position="6"/>
        <end position="27"/>
    </location>
</feature>
<feature type="domain" description="AAA+ ATPase" evidence="15">
    <location>
        <begin position="268"/>
        <end position="408"/>
    </location>
</feature>
<dbReference type="EMBL" id="JADGIZ020000021">
    <property type="protein sequence ID" value="KAL2915733.1"/>
    <property type="molecule type" value="Genomic_DNA"/>
</dbReference>
<dbReference type="Pfam" id="PF08740">
    <property type="entry name" value="BCS1_N"/>
    <property type="match status" value="1"/>
</dbReference>
<dbReference type="Pfam" id="PF25426">
    <property type="entry name" value="AAA_lid_BCS1"/>
    <property type="match status" value="1"/>
</dbReference>
<protein>
    <submittedName>
        <fullName evidence="17">Complex III assembly protein translocase and chaperone</fullName>
    </submittedName>
</protein>
<reference evidence="17 18" key="1">
    <citation type="submission" date="2023-09" db="EMBL/GenBank/DDBJ databases">
        <title>Pangenome analysis of Batrachochytrium dendrobatidis and related Chytrids.</title>
        <authorList>
            <person name="Yacoub M.N."/>
            <person name="Stajich J.E."/>
            <person name="James T.Y."/>
        </authorList>
    </citation>
    <scope>NUCLEOTIDE SEQUENCE [LARGE SCALE GENOMIC DNA]</scope>
    <source>
        <strain evidence="17 18">JEL0888</strain>
    </source>
</reference>
<evidence type="ECO:0000256" key="7">
    <source>
        <dbReference type="ARBA" id="ARBA00022840"/>
    </source>
</evidence>
<dbReference type="InterPro" id="IPR027417">
    <property type="entry name" value="P-loop_NTPase"/>
</dbReference>
<dbReference type="Proteomes" id="UP001527925">
    <property type="component" value="Unassembled WGS sequence"/>
</dbReference>
<dbReference type="Pfam" id="PF00004">
    <property type="entry name" value="AAA"/>
    <property type="match status" value="1"/>
</dbReference>
<dbReference type="InterPro" id="IPR003960">
    <property type="entry name" value="ATPase_AAA_CS"/>
</dbReference>
<dbReference type="InterPro" id="IPR003593">
    <property type="entry name" value="AAA+_ATPase"/>
</dbReference>
<keyword evidence="5" id="KW-0999">Mitochondrion inner membrane</keyword>
<comment type="caution">
    <text evidence="17">The sequence shown here is derived from an EMBL/GenBank/DDBJ whole genome shotgun (WGS) entry which is preliminary data.</text>
</comment>
<dbReference type="PANTHER" id="PTHR23070">
    <property type="entry name" value="BCS1 AAA-TYPE ATPASE"/>
    <property type="match status" value="1"/>
</dbReference>
<accession>A0ABR4N882</accession>
<keyword evidence="7 12" id="KW-0067">ATP-binding</keyword>
<dbReference type="InterPro" id="IPR014851">
    <property type="entry name" value="BCS1_N"/>
</dbReference>
<evidence type="ECO:0000256" key="13">
    <source>
        <dbReference type="SAM" id="MobiDB-lite"/>
    </source>
</evidence>
<evidence type="ECO:0000259" key="16">
    <source>
        <dbReference type="SMART" id="SM01024"/>
    </source>
</evidence>
<evidence type="ECO:0000259" key="15">
    <source>
        <dbReference type="SMART" id="SM00382"/>
    </source>
</evidence>
<keyword evidence="3 14" id="KW-0812">Transmembrane</keyword>
<name>A0ABR4N882_9FUNG</name>
<comment type="subcellular location">
    <subcellularLocation>
        <location evidence="1">Mitochondrion inner membrane</location>
        <topology evidence="1">Single-pass membrane protein</topology>
    </subcellularLocation>
</comment>
<evidence type="ECO:0000256" key="10">
    <source>
        <dbReference type="ARBA" id="ARBA00023136"/>
    </source>
</evidence>
<dbReference type="SMART" id="SM01024">
    <property type="entry name" value="BCS1_N"/>
    <property type="match status" value="1"/>
</dbReference>
<keyword evidence="4 12" id="KW-0547">Nucleotide-binding</keyword>
<evidence type="ECO:0000256" key="12">
    <source>
        <dbReference type="RuleBase" id="RU003651"/>
    </source>
</evidence>
<comment type="catalytic activity">
    <reaction evidence="11">
        <text>ATP + H2O = ADP + phosphate + H(+)</text>
        <dbReference type="Rhea" id="RHEA:13065"/>
        <dbReference type="ChEBI" id="CHEBI:15377"/>
        <dbReference type="ChEBI" id="CHEBI:15378"/>
        <dbReference type="ChEBI" id="CHEBI:30616"/>
        <dbReference type="ChEBI" id="CHEBI:43474"/>
        <dbReference type="ChEBI" id="CHEBI:456216"/>
    </reaction>
    <physiologicalReaction direction="left-to-right" evidence="11">
        <dbReference type="Rhea" id="RHEA:13066"/>
    </physiologicalReaction>
</comment>
<evidence type="ECO:0000313" key="18">
    <source>
        <dbReference type="Proteomes" id="UP001527925"/>
    </source>
</evidence>
<dbReference type="CDD" id="cd19510">
    <property type="entry name" value="RecA-like_BCS1"/>
    <property type="match status" value="1"/>
</dbReference>
<proteinExistence type="inferred from homology"/>
<comment type="similarity">
    <text evidence="2">Belongs to the AAA ATPase family. BCS1 subfamily.</text>
</comment>
<dbReference type="PROSITE" id="PS00674">
    <property type="entry name" value="AAA"/>
    <property type="match status" value="1"/>
</dbReference>
<feature type="region of interest" description="Disordered" evidence="13">
    <location>
        <begin position="474"/>
        <end position="494"/>
    </location>
</feature>
<evidence type="ECO:0000256" key="1">
    <source>
        <dbReference type="ARBA" id="ARBA00004434"/>
    </source>
</evidence>
<evidence type="ECO:0000256" key="9">
    <source>
        <dbReference type="ARBA" id="ARBA00023128"/>
    </source>
</evidence>
<keyword evidence="10 14" id="KW-0472">Membrane</keyword>
<evidence type="ECO:0000256" key="6">
    <source>
        <dbReference type="ARBA" id="ARBA00022801"/>
    </source>
</evidence>
<evidence type="ECO:0000256" key="8">
    <source>
        <dbReference type="ARBA" id="ARBA00022989"/>
    </source>
</evidence>
<keyword evidence="8 14" id="KW-1133">Transmembrane helix</keyword>
<feature type="domain" description="BCS1 N-terminal" evidence="16">
    <location>
        <begin position="18"/>
        <end position="237"/>
    </location>
</feature>
<gene>
    <name evidence="17" type="primary">BCS1</name>
    <name evidence="17" type="ORF">HK105_204679</name>
</gene>
<dbReference type="InterPro" id="IPR050747">
    <property type="entry name" value="Mitochondrial_chaperone_BCS1"/>
</dbReference>